<evidence type="ECO:0000313" key="6">
    <source>
        <dbReference type="Proteomes" id="UP001597343"/>
    </source>
</evidence>
<dbReference type="CDD" id="cd00340">
    <property type="entry name" value="GSH_Peroxidase"/>
    <property type="match status" value="1"/>
</dbReference>
<dbReference type="Gene3D" id="3.40.30.10">
    <property type="entry name" value="Glutaredoxin"/>
    <property type="match status" value="1"/>
</dbReference>
<dbReference type="PRINTS" id="PR01011">
    <property type="entry name" value="GLUTPROXDASE"/>
</dbReference>
<dbReference type="PANTHER" id="PTHR11592">
    <property type="entry name" value="GLUTATHIONE PEROXIDASE"/>
    <property type="match status" value="1"/>
</dbReference>
<dbReference type="PIRSF" id="PIRSF000303">
    <property type="entry name" value="Glutathion_perox"/>
    <property type="match status" value="1"/>
</dbReference>
<proteinExistence type="inferred from homology"/>
<evidence type="ECO:0000256" key="4">
    <source>
        <dbReference type="RuleBase" id="RU000499"/>
    </source>
</evidence>
<name>A0ABW5A321_9BACL</name>
<comment type="similarity">
    <text evidence="1 4">Belongs to the glutathione peroxidase family.</text>
</comment>
<dbReference type="PANTHER" id="PTHR11592:SF78">
    <property type="entry name" value="GLUTATHIONE PEROXIDASE"/>
    <property type="match status" value="1"/>
</dbReference>
<dbReference type="GO" id="GO:0004601">
    <property type="term" value="F:peroxidase activity"/>
    <property type="evidence" value="ECO:0007669"/>
    <property type="project" value="UniProtKB-KW"/>
</dbReference>
<keyword evidence="6" id="KW-1185">Reference proteome</keyword>
<comment type="caution">
    <text evidence="5">The sequence shown here is derived from an EMBL/GenBank/DDBJ whole genome shotgun (WGS) entry which is preliminary data.</text>
</comment>
<dbReference type="SUPFAM" id="SSF52833">
    <property type="entry name" value="Thioredoxin-like"/>
    <property type="match status" value="1"/>
</dbReference>
<protein>
    <recommendedName>
        <fullName evidence="4">Glutathione peroxidase</fullName>
    </recommendedName>
</protein>
<dbReference type="PROSITE" id="PS51355">
    <property type="entry name" value="GLUTATHIONE_PEROXID_3"/>
    <property type="match status" value="1"/>
</dbReference>
<dbReference type="Proteomes" id="UP001597343">
    <property type="component" value="Unassembled WGS sequence"/>
</dbReference>
<keyword evidence="2 4" id="KW-0575">Peroxidase</keyword>
<evidence type="ECO:0000256" key="3">
    <source>
        <dbReference type="ARBA" id="ARBA00023002"/>
    </source>
</evidence>
<evidence type="ECO:0000256" key="1">
    <source>
        <dbReference type="ARBA" id="ARBA00006926"/>
    </source>
</evidence>
<dbReference type="EMBL" id="JBHUIO010000011">
    <property type="protein sequence ID" value="MFD2171956.1"/>
    <property type="molecule type" value="Genomic_DNA"/>
</dbReference>
<evidence type="ECO:0000256" key="2">
    <source>
        <dbReference type="ARBA" id="ARBA00022559"/>
    </source>
</evidence>
<dbReference type="Pfam" id="PF00255">
    <property type="entry name" value="GSHPx"/>
    <property type="match status" value="1"/>
</dbReference>
<evidence type="ECO:0000313" key="5">
    <source>
        <dbReference type="EMBL" id="MFD2171956.1"/>
    </source>
</evidence>
<dbReference type="InterPro" id="IPR036249">
    <property type="entry name" value="Thioredoxin-like_sf"/>
</dbReference>
<dbReference type="InterPro" id="IPR000889">
    <property type="entry name" value="Glutathione_peroxidase"/>
</dbReference>
<organism evidence="5 6">
    <name type="scientific">Tumebacillus lipolyticus</name>
    <dbReference type="NCBI Taxonomy" id="1280370"/>
    <lineage>
        <taxon>Bacteria</taxon>
        <taxon>Bacillati</taxon>
        <taxon>Bacillota</taxon>
        <taxon>Bacilli</taxon>
        <taxon>Bacillales</taxon>
        <taxon>Alicyclobacillaceae</taxon>
        <taxon>Tumebacillus</taxon>
    </lineage>
</organism>
<dbReference type="RefSeq" id="WP_386049513.1">
    <property type="nucleotide sequence ID" value="NZ_JBHUIO010000011.1"/>
</dbReference>
<gene>
    <name evidence="5" type="ORF">ACFSOY_18490</name>
</gene>
<sequence length="161" mass="17872">MTTFYDLSAQTAGGETRSFSSYRGDVLLIVNVASKCGFTPQYEGLEKLYQTYREQGLHILAFPSNDYGAQEPGTIEEVQQFCSLNYGVTFELFDKVHAKGADQHPVYQYLTAHAAESGDVQWNFEKFLIGRDGAIVGRFNSRVAPQDAELISAVEQALANK</sequence>
<keyword evidence="3 4" id="KW-0560">Oxidoreductase</keyword>
<accession>A0ABW5A321</accession>
<reference evidence="6" key="1">
    <citation type="journal article" date="2019" name="Int. J. Syst. Evol. Microbiol.">
        <title>The Global Catalogue of Microorganisms (GCM) 10K type strain sequencing project: providing services to taxonomists for standard genome sequencing and annotation.</title>
        <authorList>
            <consortium name="The Broad Institute Genomics Platform"/>
            <consortium name="The Broad Institute Genome Sequencing Center for Infectious Disease"/>
            <person name="Wu L."/>
            <person name="Ma J."/>
        </authorList>
    </citation>
    <scope>NUCLEOTIDE SEQUENCE [LARGE SCALE GENOMIC DNA]</scope>
    <source>
        <strain evidence="6">CGMCC 1.13574</strain>
    </source>
</reference>